<dbReference type="GO" id="GO:0000155">
    <property type="term" value="F:phosphorelay sensor kinase activity"/>
    <property type="evidence" value="ECO:0007669"/>
    <property type="project" value="InterPro"/>
</dbReference>
<sequence>MNVVAALVAFLFAALGASLSTEGIFRPAELLPGTLLSLLASVALFLSARWPRTATLVATGCEAAACAAGYLPTPLLLAPLIGCLYRLTVLGGGRTAGWWTGFAASAVIVGGVASDTTPTAGSLLLRTVGVALWLLPAVLAGRMTRAQRAYLRMVQARAEDAERGRDDDLRRRLSEERLRIARDLHDVVAHHLTVANAQAGTAAHLLTRRPEQTHELLLGLRDSTSAALRELKATVGLLRMPGDDSPAGTTPAPGLDQLPALIETCRAGGLEVSMTTGGTPRPLPPLVEVTAYRIIQEALTNATKHAVRPTVTISLAYGEDTLSARVVNTSVRPGPAGTDGYGLIGMRERALAVGGSVESGPAGPGRYAVALTIPLAPWQEDPALA</sequence>
<evidence type="ECO:0000256" key="7">
    <source>
        <dbReference type="ARBA" id="ARBA00022840"/>
    </source>
</evidence>
<dbReference type="Gene3D" id="1.20.5.1930">
    <property type="match status" value="1"/>
</dbReference>
<keyword evidence="9" id="KW-0812">Transmembrane</keyword>
<comment type="catalytic activity">
    <reaction evidence="1">
        <text>ATP + protein L-histidine = ADP + protein N-phospho-L-histidine.</text>
        <dbReference type="EC" id="2.7.13.3"/>
    </reaction>
</comment>
<evidence type="ECO:0000256" key="3">
    <source>
        <dbReference type="ARBA" id="ARBA00022553"/>
    </source>
</evidence>
<accession>A0A4R6JPD5</accession>
<comment type="caution">
    <text evidence="11">The sequence shown here is derived from an EMBL/GenBank/DDBJ whole genome shotgun (WGS) entry which is preliminary data.</text>
</comment>
<evidence type="ECO:0000256" key="5">
    <source>
        <dbReference type="ARBA" id="ARBA00022741"/>
    </source>
</evidence>
<evidence type="ECO:0000313" key="11">
    <source>
        <dbReference type="EMBL" id="TDO36475.1"/>
    </source>
</evidence>
<evidence type="ECO:0000256" key="4">
    <source>
        <dbReference type="ARBA" id="ARBA00022679"/>
    </source>
</evidence>
<keyword evidence="8" id="KW-0902">Two-component regulatory system</keyword>
<feature type="domain" description="Signal transduction histidine kinase subgroup 3 dimerisation and phosphoacceptor" evidence="10">
    <location>
        <begin position="176"/>
        <end position="242"/>
    </location>
</feature>
<feature type="transmembrane region" description="Helical" evidence="9">
    <location>
        <begin position="96"/>
        <end position="114"/>
    </location>
</feature>
<dbReference type="InterPro" id="IPR050482">
    <property type="entry name" value="Sensor_HK_TwoCompSys"/>
</dbReference>
<keyword evidence="5" id="KW-0547">Nucleotide-binding</keyword>
<evidence type="ECO:0000256" key="8">
    <source>
        <dbReference type="ARBA" id="ARBA00023012"/>
    </source>
</evidence>
<keyword evidence="6 11" id="KW-0418">Kinase</keyword>
<keyword evidence="9" id="KW-1133">Transmembrane helix</keyword>
<dbReference type="GO" id="GO:0046983">
    <property type="term" value="F:protein dimerization activity"/>
    <property type="evidence" value="ECO:0007669"/>
    <property type="project" value="InterPro"/>
</dbReference>
<dbReference type="InterPro" id="IPR036890">
    <property type="entry name" value="HATPase_C_sf"/>
</dbReference>
<protein>
    <recommendedName>
        <fullName evidence="2">histidine kinase</fullName>
        <ecNumber evidence="2">2.7.13.3</ecNumber>
    </recommendedName>
</protein>
<dbReference type="Proteomes" id="UP000294901">
    <property type="component" value="Unassembled WGS sequence"/>
</dbReference>
<dbReference type="CDD" id="cd16917">
    <property type="entry name" value="HATPase_UhpB-NarQ-NarX-like"/>
    <property type="match status" value="1"/>
</dbReference>
<keyword evidence="12" id="KW-1185">Reference proteome</keyword>
<dbReference type="AlphaFoldDB" id="A0A4R6JPD5"/>
<dbReference type="Gene3D" id="3.30.565.10">
    <property type="entry name" value="Histidine kinase-like ATPase, C-terminal domain"/>
    <property type="match status" value="1"/>
</dbReference>
<evidence type="ECO:0000256" key="1">
    <source>
        <dbReference type="ARBA" id="ARBA00000085"/>
    </source>
</evidence>
<keyword evidence="3" id="KW-0597">Phosphoprotein</keyword>
<keyword evidence="4" id="KW-0808">Transferase</keyword>
<proteinExistence type="predicted"/>
<keyword evidence="7" id="KW-0067">ATP-binding</keyword>
<dbReference type="PANTHER" id="PTHR24421:SF10">
    <property type="entry name" value="NITRATE_NITRITE SENSOR PROTEIN NARQ"/>
    <property type="match status" value="1"/>
</dbReference>
<reference evidence="11 12" key="1">
    <citation type="submission" date="2019-03" db="EMBL/GenBank/DDBJ databases">
        <title>Sequencing the genomes of 1000 actinobacteria strains.</title>
        <authorList>
            <person name="Klenk H.-P."/>
        </authorList>
    </citation>
    <scope>NUCLEOTIDE SEQUENCE [LARGE SCALE GENOMIC DNA]</scope>
    <source>
        <strain evidence="11 12">DSM 43805</strain>
    </source>
</reference>
<gene>
    <name evidence="11" type="ORF">C8E87_0047</name>
</gene>
<dbReference type="EMBL" id="SNWR01000001">
    <property type="protein sequence ID" value="TDO36475.1"/>
    <property type="molecule type" value="Genomic_DNA"/>
</dbReference>
<keyword evidence="9" id="KW-0472">Membrane</keyword>
<evidence type="ECO:0000313" key="12">
    <source>
        <dbReference type="Proteomes" id="UP000294901"/>
    </source>
</evidence>
<organism evidence="11 12">
    <name type="scientific">Paractinoplanes brasiliensis</name>
    <dbReference type="NCBI Taxonomy" id="52695"/>
    <lineage>
        <taxon>Bacteria</taxon>
        <taxon>Bacillati</taxon>
        <taxon>Actinomycetota</taxon>
        <taxon>Actinomycetes</taxon>
        <taxon>Micromonosporales</taxon>
        <taxon>Micromonosporaceae</taxon>
        <taxon>Paractinoplanes</taxon>
    </lineage>
</organism>
<dbReference type="InterPro" id="IPR011712">
    <property type="entry name" value="Sig_transdc_His_kin_sub3_dim/P"/>
</dbReference>
<feature type="transmembrane region" description="Helical" evidence="9">
    <location>
        <begin position="120"/>
        <end position="140"/>
    </location>
</feature>
<name>A0A4R6JPD5_9ACTN</name>
<dbReference type="OrthoDB" id="227596at2"/>
<dbReference type="SUPFAM" id="SSF55874">
    <property type="entry name" value="ATPase domain of HSP90 chaperone/DNA topoisomerase II/histidine kinase"/>
    <property type="match status" value="1"/>
</dbReference>
<feature type="transmembrane region" description="Helical" evidence="9">
    <location>
        <begin position="30"/>
        <end position="48"/>
    </location>
</feature>
<dbReference type="PANTHER" id="PTHR24421">
    <property type="entry name" value="NITRATE/NITRITE SENSOR PROTEIN NARX-RELATED"/>
    <property type="match status" value="1"/>
</dbReference>
<dbReference type="GO" id="GO:0016020">
    <property type="term" value="C:membrane"/>
    <property type="evidence" value="ECO:0007669"/>
    <property type="project" value="InterPro"/>
</dbReference>
<dbReference type="EC" id="2.7.13.3" evidence="2"/>
<evidence type="ECO:0000259" key="10">
    <source>
        <dbReference type="Pfam" id="PF07730"/>
    </source>
</evidence>
<evidence type="ECO:0000256" key="2">
    <source>
        <dbReference type="ARBA" id="ARBA00012438"/>
    </source>
</evidence>
<dbReference type="GO" id="GO:0005524">
    <property type="term" value="F:ATP binding"/>
    <property type="evidence" value="ECO:0007669"/>
    <property type="project" value="UniProtKB-KW"/>
</dbReference>
<dbReference type="RefSeq" id="WP_133871218.1">
    <property type="nucleotide sequence ID" value="NZ_BOMD01000103.1"/>
</dbReference>
<dbReference type="Pfam" id="PF07730">
    <property type="entry name" value="HisKA_3"/>
    <property type="match status" value="1"/>
</dbReference>
<evidence type="ECO:0000256" key="6">
    <source>
        <dbReference type="ARBA" id="ARBA00022777"/>
    </source>
</evidence>
<evidence type="ECO:0000256" key="9">
    <source>
        <dbReference type="SAM" id="Phobius"/>
    </source>
</evidence>